<dbReference type="Pfam" id="PF00571">
    <property type="entry name" value="CBS"/>
    <property type="match status" value="2"/>
</dbReference>
<accession>A0A368NG32</accession>
<keyword evidence="5" id="KW-1185">Reference proteome</keyword>
<dbReference type="InterPro" id="IPR046342">
    <property type="entry name" value="CBS_dom_sf"/>
</dbReference>
<evidence type="ECO:0000313" key="4">
    <source>
        <dbReference type="EMBL" id="RCU49522.1"/>
    </source>
</evidence>
<evidence type="ECO:0000256" key="1">
    <source>
        <dbReference type="ARBA" id="ARBA00023122"/>
    </source>
</evidence>
<dbReference type="AlphaFoldDB" id="A0A368NG32"/>
<dbReference type="PANTHER" id="PTHR43080:SF29">
    <property type="entry name" value="OS02G0818000 PROTEIN"/>
    <property type="match status" value="1"/>
</dbReference>
<dbReference type="InterPro" id="IPR000644">
    <property type="entry name" value="CBS_dom"/>
</dbReference>
<dbReference type="EMBL" id="QPID01000006">
    <property type="protein sequence ID" value="RCU49522.1"/>
    <property type="molecule type" value="Genomic_DNA"/>
</dbReference>
<name>A0A368NG32_9GAMM</name>
<feature type="domain" description="CBS" evidence="3">
    <location>
        <begin position="93"/>
        <end position="149"/>
    </location>
</feature>
<evidence type="ECO:0000256" key="2">
    <source>
        <dbReference type="PROSITE-ProRule" id="PRU00703"/>
    </source>
</evidence>
<feature type="domain" description="CBS" evidence="3">
    <location>
        <begin position="159"/>
        <end position="218"/>
    </location>
</feature>
<organism evidence="4 5">
    <name type="scientific">Corallincola holothuriorum</name>
    <dbReference type="NCBI Taxonomy" id="2282215"/>
    <lineage>
        <taxon>Bacteria</taxon>
        <taxon>Pseudomonadati</taxon>
        <taxon>Pseudomonadota</taxon>
        <taxon>Gammaproteobacteria</taxon>
        <taxon>Alteromonadales</taxon>
        <taxon>Psychromonadaceae</taxon>
        <taxon>Corallincola</taxon>
    </lineage>
</organism>
<gene>
    <name evidence="4" type="ORF">DU002_11430</name>
</gene>
<dbReference type="InterPro" id="IPR051257">
    <property type="entry name" value="Diverse_CBS-Domain"/>
</dbReference>
<dbReference type="SUPFAM" id="SSF54631">
    <property type="entry name" value="CBS-domain pair"/>
    <property type="match status" value="1"/>
</dbReference>
<dbReference type="SMART" id="SM00116">
    <property type="entry name" value="CBS"/>
    <property type="match status" value="2"/>
</dbReference>
<evidence type="ECO:0000259" key="3">
    <source>
        <dbReference type="PROSITE" id="PS51371"/>
    </source>
</evidence>
<sequence length="222" mass="25246">MFYIYSPQGRIFSGTLEMLKKVESVSDSAKGEVRQEFMLQQEIEASVRQNMTPAETQEEEKPYQAPEGLITKYNQVLKSQGQREPVYHVYQVMSRPVISVTPDFSIERLFQTFEQYPYKLFPVVTGNQLIAAISRAQLYHLMLTNPEAAYRESTLAMLLDTGEQQVLTADPVTDIRRAARVMLEEKLEALPVVDSSGQVQGIISRTDILHCVVKDPPLSIWT</sequence>
<dbReference type="Proteomes" id="UP000252558">
    <property type="component" value="Unassembled WGS sequence"/>
</dbReference>
<dbReference type="OrthoDB" id="9811720at2"/>
<dbReference type="PROSITE" id="PS51371">
    <property type="entry name" value="CBS"/>
    <property type="match status" value="2"/>
</dbReference>
<dbReference type="Gene3D" id="3.10.580.10">
    <property type="entry name" value="CBS-domain"/>
    <property type="match status" value="2"/>
</dbReference>
<proteinExistence type="predicted"/>
<protein>
    <submittedName>
        <fullName evidence="4">CBS domain-containing protein</fullName>
    </submittedName>
</protein>
<dbReference type="RefSeq" id="WP_114338518.1">
    <property type="nucleotide sequence ID" value="NZ_QPID01000006.1"/>
</dbReference>
<reference evidence="4 5" key="1">
    <citation type="submission" date="2018-07" db="EMBL/GenBank/DDBJ databases">
        <title>Corallincola holothuriorum sp. nov., a new facultative anaerobe isolated from sea cucumber Apostichopus japonicus.</title>
        <authorList>
            <person name="Xia H."/>
        </authorList>
    </citation>
    <scope>NUCLEOTIDE SEQUENCE [LARGE SCALE GENOMIC DNA]</scope>
    <source>
        <strain evidence="4 5">C4</strain>
    </source>
</reference>
<keyword evidence="1 2" id="KW-0129">CBS domain</keyword>
<evidence type="ECO:0000313" key="5">
    <source>
        <dbReference type="Proteomes" id="UP000252558"/>
    </source>
</evidence>
<comment type="caution">
    <text evidence="4">The sequence shown here is derived from an EMBL/GenBank/DDBJ whole genome shotgun (WGS) entry which is preliminary data.</text>
</comment>
<dbReference type="PANTHER" id="PTHR43080">
    <property type="entry name" value="CBS DOMAIN-CONTAINING PROTEIN CBSX3, MITOCHONDRIAL"/>
    <property type="match status" value="1"/>
</dbReference>